<keyword evidence="1" id="KW-1133">Transmembrane helix</keyword>
<feature type="transmembrane region" description="Helical" evidence="1">
    <location>
        <begin position="164"/>
        <end position="186"/>
    </location>
</feature>
<name>A0A369LGF1_9ACTN</name>
<dbReference type="EMBL" id="PPTO01000011">
    <property type="protein sequence ID" value="RDB57759.1"/>
    <property type="molecule type" value="Genomic_DNA"/>
</dbReference>
<feature type="transmembrane region" description="Helical" evidence="1">
    <location>
        <begin position="75"/>
        <end position="103"/>
    </location>
</feature>
<keyword evidence="1" id="KW-0472">Membrane</keyword>
<feature type="transmembrane region" description="Helical" evidence="1">
    <location>
        <begin position="123"/>
        <end position="143"/>
    </location>
</feature>
<evidence type="ECO:0000313" key="2">
    <source>
        <dbReference type="EMBL" id="RDB57759.1"/>
    </source>
</evidence>
<reference evidence="2 3" key="1">
    <citation type="journal article" date="2018" name="Elife">
        <title>Discovery and characterization of a prevalent human gut bacterial enzyme sufficient for the inactivation of a family of plant toxins.</title>
        <authorList>
            <person name="Koppel N."/>
            <person name="Bisanz J.E."/>
            <person name="Pandelia M.E."/>
            <person name="Turnbaugh P.J."/>
            <person name="Balskus E.P."/>
        </authorList>
    </citation>
    <scope>NUCLEOTIDE SEQUENCE [LARGE SCALE GENOMIC DNA]</scope>
    <source>
        <strain evidence="2 3">OB21 GAM31</strain>
    </source>
</reference>
<evidence type="ECO:0000313" key="3">
    <source>
        <dbReference type="Proteomes" id="UP000253975"/>
    </source>
</evidence>
<proteinExistence type="predicted"/>
<organism evidence="2 3">
    <name type="scientific">Slackia isoflavoniconvertens</name>
    <dbReference type="NCBI Taxonomy" id="572010"/>
    <lineage>
        <taxon>Bacteria</taxon>
        <taxon>Bacillati</taxon>
        <taxon>Actinomycetota</taxon>
        <taxon>Coriobacteriia</taxon>
        <taxon>Eggerthellales</taxon>
        <taxon>Eggerthellaceae</taxon>
        <taxon>Slackia</taxon>
    </lineage>
</organism>
<accession>A0A369LGF1</accession>
<keyword evidence="1" id="KW-0812">Transmembrane</keyword>
<dbReference type="Pfam" id="PF02592">
    <property type="entry name" value="Vut_1"/>
    <property type="match status" value="1"/>
</dbReference>
<feature type="transmembrane region" description="Helical" evidence="1">
    <location>
        <begin position="44"/>
        <end position="63"/>
    </location>
</feature>
<dbReference type="RefSeq" id="WP_114615850.1">
    <property type="nucleotide sequence ID" value="NZ_PPTO01000011.1"/>
</dbReference>
<dbReference type="InterPro" id="IPR003744">
    <property type="entry name" value="YhhQ"/>
</dbReference>
<evidence type="ECO:0000256" key="1">
    <source>
        <dbReference type="SAM" id="Phobius"/>
    </source>
</evidence>
<comment type="caution">
    <text evidence="2">The sequence shown here is derived from an EMBL/GenBank/DDBJ whole genome shotgun (WGS) entry which is preliminary data.</text>
</comment>
<feature type="transmembrane region" description="Helical" evidence="1">
    <location>
        <begin position="12"/>
        <end position="32"/>
    </location>
</feature>
<gene>
    <name evidence="2" type="ORF">C1881_07185</name>
</gene>
<feature type="transmembrane region" description="Helical" evidence="1">
    <location>
        <begin position="192"/>
        <end position="212"/>
    </location>
</feature>
<protein>
    <recommendedName>
        <fullName evidence="4">VUT family protein</fullName>
    </recommendedName>
</protein>
<sequence length="243" mass="26754">MRKFFEDYKVLLRSIPAPTVTIFIVSVILMNLMANKELLSTPWLALDCGFAVSWVSFLCMDMICKRFGAKASIKISILALGVNLAVCLFFWLMSLTPGMWGAYYDTGMVEVNDALNATIGGTWYVVLGSSLAMLCSSTVNSLLNVAIGRLSTSNTFGAFAKRSYISTGIAQFVDNLIFAIVVSHVFFGWTWIQVLTCSFTGAVAELLCEILLSPVGYKVVRGWERENVGEAYINRIAAQKSNQ</sequence>
<evidence type="ECO:0008006" key="4">
    <source>
        <dbReference type="Google" id="ProtNLM"/>
    </source>
</evidence>
<dbReference type="Proteomes" id="UP000253975">
    <property type="component" value="Unassembled WGS sequence"/>
</dbReference>
<dbReference type="AlphaFoldDB" id="A0A369LGF1"/>